<reference evidence="2 3" key="1">
    <citation type="submission" date="2016-04" db="EMBL/GenBank/DDBJ databases">
        <title>Draft genome sequence of freshwater magnetotactic bacteria Magnetospirillum marisnigri SP-1 and Magnetospirillum moscoviense BB-1.</title>
        <authorList>
            <person name="Koziaeva V."/>
            <person name="Dziuba M.V."/>
            <person name="Ivanov T.M."/>
            <person name="Kuznetsov B."/>
            <person name="Grouzdev D.S."/>
        </authorList>
    </citation>
    <scope>NUCLEOTIDE SEQUENCE [LARGE SCALE GENOMIC DNA]</scope>
    <source>
        <strain evidence="2 3">SP-1</strain>
    </source>
</reference>
<dbReference type="STRING" id="1285242.A6A04_12430"/>
<organism evidence="2 3">
    <name type="scientific">Paramagnetospirillum marisnigri</name>
    <dbReference type="NCBI Taxonomy" id="1285242"/>
    <lineage>
        <taxon>Bacteria</taxon>
        <taxon>Pseudomonadati</taxon>
        <taxon>Pseudomonadota</taxon>
        <taxon>Alphaproteobacteria</taxon>
        <taxon>Rhodospirillales</taxon>
        <taxon>Magnetospirillaceae</taxon>
        <taxon>Paramagnetospirillum</taxon>
    </lineage>
</organism>
<dbReference type="AlphaFoldDB" id="A0A178MX38"/>
<proteinExistence type="predicted"/>
<evidence type="ECO:0000256" key="1">
    <source>
        <dbReference type="SAM" id="SignalP"/>
    </source>
</evidence>
<evidence type="ECO:0000313" key="3">
    <source>
        <dbReference type="Proteomes" id="UP000078428"/>
    </source>
</evidence>
<feature type="signal peptide" evidence="1">
    <location>
        <begin position="1"/>
        <end position="22"/>
    </location>
</feature>
<evidence type="ECO:0000313" key="2">
    <source>
        <dbReference type="EMBL" id="OAN54046.1"/>
    </source>
</evidence>
<accession>A0A178MX38</accession>
<sequence>MRYATLLAGLALALVLAAPARADQATAMADIRSRPGVLDASIDDKGNLWVVVKNANISWPQYAAFMCDVVRPHKARVFISRIVDVTSVGRGKKSSEWKQLAQAACGG</sequence>
<comment type="caution">
    <text evidence="2">The sequence shown here is derived from an EMBL/GenBank/DDBJ whole genome shotgun (WGS) entry which is preliminary data.</text>
</comment>
<keyword evidence="1" id="KW-0732">Signal</keyword>
<dbReference type="RefSeq" id="WP_068489664.1">
    <property type="nucleotide sequence ID" value="NZ_LWQT01000037.1"/>
</dbReference>
<name>A0A178MX38_9PROT</name>
<feature type="chain" id="PRO_5008092351" evidence="1">
    <location>
        <begin position="23"/>
        <end position="107"/>
    </location>
</feature>
<dbReference type="OrthoDB" id="7357324at2"/>
<dbReference type="EMBL" id="LWQT01000037">
    <property type="protein sequence ID" value="OAN54046.1"/>
    <property type="molecule type" value="Genomic_DNA"/>
</dbReference>
<keyword evidence="3" id="KW-1185">Reference proteome</keyword>
<gene>
    <name evidence="2" type="ORF">A6A04_12430</name>
</gene>
<dbReference type="Proteomes" id="UP000078428">
    <property type="component" value="Unassembled WGS sequence"/>
</dbReference>
<protein>
    <submittedName>
        <fullName evidence="2">Uncharacterized protein</fullName>
    </submittedName>
</protein>